<dbReference type="Proteomes" id="UP000307768">
    <property type="component" value="Unassembled WGS sequence"/>
</dbReference>
<protein>
    <recommendedName>
        <fullName evidence="4">DUF4386 family protein</fullName>
    </recommendedName>
</protein>
<name>A0A5Q6S3W9_9ACTN</name>
<feature type="transmembrane region" description="Helical" evidence="1">
    <location>
        <begin position="20"/>
        <end position="39"/>
    </location>
</feature>
<sequence length="220" mass="22372">MSAATHTATSTPSRTRTWTVTAFVASGTLFALFPILRPWADETTPSADLVAAFGSGRWILAHLCGIAGLTLLAPALLGLRSLLAGTAGAVVAGWAVGTAWAGAAFAGLYFGAEIFGIHVLATETPGGQALLDVVTTLREQPVAVTLFGVGLLLLAAAGVLAAVAIARSGRYPRASGVLLAVALVLVLPQFWGGPALRIGHGLLYAAGCGVVAYVLSRRRS</sequence>
<keyword evidence="1" id="KW-0472">Membrane</keyword>
<evidence type="ECO:0000313" key="2">
    <source>
        <dbReference type="EMBL" id="KAA1424879.1"/>
    </source>
</evidence>
<feature type="transmembrane region" description="Helical" evidence="1">
    <location>
        <begin position="141"/>
        <end position="166"/>
    </location>
</feature>
<keyword evidence="1" id="KW-0812">Transmembrane</keyword>
<evidence type="ECO:0000313" key="3">
    <source>
        <dbReference type="Proteomes" id="UP000307768"/>
    </source>
</evidence>
<organism evidence="2 3">
    <name type="scientific">Mumia zhuanghuii</name>
    <dbReference type="NCBI Taxonomy" id="2585211"/>
    <lineage>
        <taxon>Bacteria</taxon>
        <taxon>Bacillati</taxon>
        <taxon>Actinomycetota</taxon>
        <taxon>Actinomycetes</taxon>
        <taxon>Propionibacteriales</taxon>
        <taxon>Nocardioidaceae</taxon>
        <taxon>Mumia</taxon>
    </lineage>
</organism>
<reference evidence="2 3" key="1">
    <citation type="submission" date="2019-09" db="EMBL/GenBank/DDBJ databases">
        <title>Mumia zhuanghuii sp. nov. isolated from the intestinal contents of plateau pika (Ochotona curzoniae) in the Qinghai-Tibet plateau of China.</title>
        <authorList>
            <person name="Tian Z."/>
        </authorList>
    </citation>
    <scope>NUCLEOTIDE SEQUENCE [LARGE SCALE GENOMIC DNA]</scope>
    <source>
        <strain evidence="3">350</strain>
    </source>
</reference>
<accession>A0A5Q6S3W9</accession>
<dbReference type="RefSeq" id="WP_149768051.1">
    <property type="nucleotide sequence ID" value="NZ_VDFQ02000001.1"/>
</dbReference>
<comment type="caution">
    <text evidence="2">The sequence shown here is derived from an EMBL/GenBank/DDBJ whole genome shotgun (WGS) entry which is preliminary data.</text>
</comment>
<feature type="transmembrane region" description="Helical" evidence="1">
    <location>
        <begin position="59"/>
        <end position="79"/>
    </location>
</feature>
<dbReference type="AlphaFoldDB" id="A0A5Q6S3W9"/>
<evidence type="ECO:0000256" key="1">
    <source>
        <dbReference type="SAM" id="Phobius"/>
    </source>
</evidence>
<evidence type="ECO:0008006" key="4">
    <source>
        <dbReference type="Google" id="ProtNLM"/>
    </source>
</evidence>
<feature type="transmembrane region" description="Helical" evidence="1">
    <location>
        <begin position="197"/>
        <end position="215"/>
    </location>
</feature>
<keyword evidence="1" id="KW-1133">Transmembrane helix</keyword>
<proteinExistence type="predicted"/>
<dbReference type="OrthoDB" id="8224664at2"/>
<feature type="transmembrane region" description="Helical" evidence="1">
    <location>
        <begin position="91"/>
        <end position="121"/>
    </location>
</feature>
<gene>
    <name evidence="2" type="ORF">FE697_002940</name>
</gene>
<feature type="transmembrane region" description="Helical" evidence="1">
    <location>
        <begin position="173"/>
        <end position="191"/>
    </location>
</feature>
<dbReference type="EMBL" id="VDFQ02000001">
    <property type="protein sequence ID" value="KAA1424879.1"/>
    <property type="molecule type" value="Genomic_DNA"/>
</dbReference>